<sequence>MNWPRRSPRGENKRFLEFCCETATFDLKLHLLGNTHMVEEEEEEVGREEEEEVGRSRRRRLISLIPLSCAAASPACTAEWELSSDLLLLLFAELLFNSALDSEFRHRNEGQEEESGEEESGEEESLRLLILNRGVY</sequence>
<dbReference type="AlphaFoldDB" id="A0A4Z2H5A0"/>
<accession>A0A4Z2H5A0</accession>
<gene>
    <name evidence="2" type="ORF">EYF80_028690</name>
</gene>
<reference evidence="2 3" key="1">
    <citation type="submission" date="2019-03" db="EMBL/GenBank/DDBJ databases">
        <title>First draft genome of Liparis tanakae, snailfish: a comprehensive survey of snailfish specific genes.</title>
        <authorList>
            <person name="Kim W."/>
            <person name="Song I."/>
            <person name="Jeong J.-H."/>
            <person name="Kim D."/>
            <person name="Kim S."/>
            <person name="Ryu S."/>
            <person name="Song J.Y."/>
            <person name="Lee S.K."/>
        </authorList>
    </citation>
    <scope>NUCLEOTIDE SEQUENCE [LARGE SCALE GENOMIC DNA]</scope>
    <source>
        <tissue evidence="2">Muscle</tissue>
    </source>
</reference>
<evidence type="ECO:0000256" key="1">
    <source>
        <dbReference type="SAM" id="MobiDB-lite"/>
    </source>
</evidence>
<protein>
    <submittedName>
        <fullName evidence="2">Uncharacterized protein</fullName>
    </submittedName>
</protein>
<evidence type="ECO:0000313" key="3">
    <source>
        <dbReference type="Proteomes" id="UP000314294"/>
    </source>
</evidence>
<dbReference type="Proteomes" id="UP000314294">
    <property type="component" value="Unassembled WGS sequence"/>
</dbReference>
<feature type="compositionally biased region" description="Acidic residues" evidence="1">
    <location>
        <begin position="111"/>
        <end position="123"/>
    </location>
</feature>
<dbReference type="EMBL" id="SRLO01000322">
    <property type="protein sequence ID" value="TNN61037.1"/>
    <property type="molecule type" value="Genomic_DNA"/>
</dbReference>
<comment type="caution">
    <text evidence="2">The sequence shown here is derived from an EMBL/GenBank/DDBJ whole genome shotgun (WGS) entry which is preliminary data.</text>
</comment>
<evidence type="ECO:0000313" key="2">
    <source>
        <dbReference type="EMBL" id="TNN61037.1"/>
    </source>
</evidence>
<proteinExistence type="predicted"/>
<name>A0A4Z2H5A0_9TELE</name>
<keyword evidence="3" id="KW-1185">Reference proteome</keyword>
<feature type="region of interest" description="Disordered" evidence="1">
    <location>
        <begin position="106"/>
        <end position="126"/>
    </location>
</feature>
<organism evidence="2 3">
    <name type="scientific">Liparis tanakae</name>
    <name type="common">Tanaka's snailfish</name>
    <dbReference type="NCBI Taxonomy" id="230148"/>
    <lineage>
        <taxon>Eukaryota</taxon>
        <taxon>Metazoa</taxon>
        <taxon>Chordata</taxon>
        <taxon>Craniata</taxon>
        <taxon>Vertebrata</taxon>
        <taxon>Euteleostomi</taxon>
        <taxon>Actinopterygii</taxon>
        <taxon>Neopterygii</taxon>
        <taxon>Teleostei</taxon>
        <taxon>Neoteleostei</taxon>
        <taxon>Acanthomorphata</taxon>
        <taxon>Eupercaria</taxon>
        <taxon>Perciformes</taxon>
        <taxon>Cottioidei</taxon>
        <taxon>Cottales</taxon>
        <taxon>Liparidae</taxon>
        <taxon>Liparis</taxon>
    </lineage>
</organism>